<dbReference type="PANTHER" id="PTHR11328">
    <property type="entry name" value="MAJOR FACILITATOR SUPERFAMILY DOMAIN-CONTAINING PROTEIN"/>
    <property type="match status" value="1"/>
</dbReference>
<dbReference type="InterPro" id="IPR039672">
    <property type="entry name" value="MFS_2"/>
</dbReference>
<dbReference type="SUPFAM" id="SSF103473">
    <property type="entry name" value="MFS general substrate transporter"/>
    <property type="match status" value="1"/>
</dbReference>
<organism evidence="2 3">
    <name type="scientific">Actinomadura namibiensis</name>
    <dbReference type="NCBI Taxonomy" id="182080"/>
    <lineage>
        <taxon>Bacteria</taxon>
        <taxon>Bacillati</taxon>
        <taxon>Actinomycetota</taxon>
        <taxon>Actinomycetes</taxon>
        <taxon>Streptosporangiales</taxon>
        <taxon>Thermomonosporaceae</taxon>
        <taxon>Actinomadura</taxon>
    </lineage>
</organism>
<feature type="transmembrane region" description="Helical" evidence="1">
    <location>
        <begin position="12"/>
        <end position="37"/>
    </location>
</feature>
<dbReference type="GO" id="GO:0015293">
    <property type="term" value="F:symporter activity"/>
    <property type="evidence" value="ECO:0007669"/>
    <property type="project" value="InterPro"/>
</dbReference>
<feature type="transmembrane region" description="Helical" evidence="1">
    <location>
        <begin position="357"/>
        <end position="381"/>
    </location>
</feature>
<dbReference type="EMBL" id="JACJIA010000003">
    <property type="protein sequence ID" value="MBA8951417.1"/>
    <property type="molecule type" value="Genomic_DNA"/>
</dbReference>
<evidence type="ECO:0000313" key="3">
    <source>
        <dbReference type="Proteomes" id="UP000572680"/>
    </source>
</evidence>
<dbReference type="Gene3D" id="1.20.1250.20">
    <property type="entry name" value="MFS general substrate transporter like domains"/>
    <property type="match status" value="2"/>
</dbReference>
<feature type="transmembrane region" description="Helical" evidence="1">
    <location>
        <begin position="260"/>
        <end position="281"/>
    </location>
</feature>
<dbReference type="GO" id="GO:0008643">
    <property type="term" value="P:carbohydrate transport"/>
    <property type="evidence" value="ECO:0007669"/>
    <property type="project" value="InterPro"/>
</dbReference>
<keyword evidence="1" id="KW-0812">Transmembrane</keyword>
<dbReference type="RefSeq" id="WP_182843741.1">
    <property type="nucleotide sequence ID" value="NZ_BAAALP010000004.1"/>
</dbReference>
<dbReference type="Proteomes" id="UP000572680">
    <property type="component" value="Unassembled WGS sequence"/>
</dbReference>
<feature type="transmembrane region" description="Helical" evidence="1">
    <location>
        <begin position="43"/>
        <end position="62"/>
    </location>
</feature>
<evidence type="ECO:0000256" key="1">
    <source>
        <dbReference type="SAM" id="Phobius"/>
    </source>
</evidence>
<dbReference type="Pfam" id="PF13347">
    <property type="entry name" value="MFS_2"/>
    <property type="match status" value="1"/>
</dbReference>
<comment type="caution">
    <text evidence="2">The sequence shown here is derived from an EMBL/GenBank/DDBJ whole genome shotgun (WGS) entry which is preliminary data.</text>
</comment>
<keyword evidence="1" id="KW-1133">Transmembrane helix</keyword>
<feature type="transmembrane region" description="Helical" evidence="1">
    <location>
        <begin position="107"/>
        <end position="127"/>
    </location>
</feature>
<keyword evidence="1" id="KW-0472">Membrane</keyword>
<dbReference type="GO" id="GO:0005886">
    <property type="term" value="C:plasma membrane"/>
    <property type="evidence" value="ECO:0007669"/>
    <property type="project" value="TreeGrafter"/>
</dbReference>
<dbReference type="AlphaFoldDB" id="A0A7W3QLF6"/>
<accession>A0A7W3QLF6</accession>
<protein>
    <submittedName>
        <fullName evidence="2">Na+/melibiose symporter-like transporter</fullName>
    </submittedName>
</protein>
<feature type="transmembrane region" description="Helical" evidence="1">
    <location>
        <begin position="228"/>
        <end position="254"/>
    </location>
</feature>
<name>A0A7W3QLF6_ACTNM</name>
<proteinExistence type="predicted"/>
<reference evidence="2 3" key="1">
    <citation type="submission" date="2020-08" db="EMBL/GenBank/DDBJ databases">
        <title>Genomic Encyclopedia of Type Strains, Phase IV (KMG-IV): sequencing the most valuable type-strain genomes for metagenomic binning, comparative biology and taxonomic classification.</title>
        <authorList>
            <person name="Goeker M."/>
        </authorList>
    </citation>
    <scope>NUCLEOTIDE SEQUENCE [LARGE SCALE GENOMIC DNA]</scope>
    <source>
        <strain evidence="2 3">DSM 44197</strain>
    </source>
</reference>
<gene>
    <name evidence="2" type="ORF">HNR61_003048</name>
</gene>
<dbReference type="InterPro" id="IPR036259">
    <property type="entry name" value="MFS_trans_sf"/>
</dbReference>
<feature type="transmembrane region" description="Helical" evidence="1">
    <location>
        <begin position="293"/>
        <end position="312"/>
    </location>
</feature>
<feature type="transmembrane region" description="Helical" evidence="1">
    <location>
        <begin position="181"/>
        <end position="204"/>
    </location>
</feature>
<feature type="transmembrane region" description="Helical" evidence="1">
    <location>
        <begin position="148"/>
        <end position="169"/>
    </location>
</feature>
<sequence length="446" mass="45286">MTGGAPLPRRRLFGYGIGAVGTGIFGVAPGLLLLYYLTDVLGVPAALAGVLLVLPKVWDTLISPAVGAASDREAVRTARRTRLLLAGAVSQPVLFAALFLAPSPGVAAVWTGVVFLLAATANTCYLVPHMALPVEVSDRPDQRRRAMAWRAVFSTVGILVAGGLAPLLVETAGGGRGGYALMGAVLGAILAAVLLAGVAGTRWIPSRPGPRPLGLVAALRTARGNRPFFVLTAANILQVLAAAVMLAGVPYAAAYRLGDYGLTSVMFMAMVVPSVVAVPVWQALTRRYGAVRCYLAAVVGFGALAAALYPAITSVAGVLALTAGIGVCYAALQLLPQSLVLETTHADRERTGHTQSGAFTGIAAAADTGSLALGPGVYALVLAVSGFRSSDFEHPVAQSGTALTGLLAGCTLLPALLMLASVPLVLAFRRVSPGAAPVTPDAVAAG</sequence>
<evidence type="ECO:0000313" key="2">
    <source>
        <dbReference type="EMBL" id="MBA8951417.1"/>
    </source>
</evidence>
<keyword evidence="3" id="KW-1185">Reference proteome</keyword>
<feature type="transmembrane region" description="Helical" evidence="1">
    <location>
        <begin position="83"/>
        <end position="101"/>
    </location>
</feature>
<feature type="transmembrane region" description="Helical" evidence="1">
    <location>
        <begin position="401"/>
        <end position="426"/>
    </location>
</feature>
<dbReference type="PANTHER" id="PTHR11328:SF24">
    <property type="entry name" value="MAJOR FACILITATOR SUPERFAMILY (MFS) PROFILE DOMAIN-CONTAINING PROTEIN"/>
    <property type="match status" value="1"/>
</dbReference>
<feature type="transmembrane region" description="Helical" evidence="1">
    <location>
        <begin position="318"/>
        <end position="336"/>
    </location>
</feature>